<evidence type="ECO:0000313" key="9">
    <source>
        <dbReference type="Proteomes" id="UP001152321"/>
    </source>
</evidence>
<comment type="catalytic activity">
    <reaction evidence="6 7">
        <text>D-glyceraldehyde 3-phosphate = dihydroxyacetone phosphate</text>
        <dbReference type="Rhea" id="RHEA:18585"/>
        <dbReference type="ChEBI" id="CHEBI:57642"/>
        <dbReference type="ChEBI" id="CHEBI:59776"/>
        <dbReference type="EC" id="5.3.1.1"/>
    </reaction>
</comment>
<dbReference type="CDD" id="cd00311">
    <property type="entry name" value="TIM"/>
    <property type="match status" value="1"/>
</dbReference>
<protein>
    <recommendedName>
        <fullName evidence="6 7">Triosephosphate isomerase</fullName>
        <shortName evidence="6">TIM</shortName>
        <shortName evidence="6">TPI</shortName>
        <ecNumber evidence="6 7">5.3.1.1</ecNumber>
    </recommendedName>
    <alternativeName>
        <fullName evidence="6">Triose-phosphate isomerase</fullName>
    </alternativeName>
</protein>
<gene>
    <name evidence="6 8" type="primary">tpiA</name>
    <name evidence="8" type="ORF">NWE73_16290</name>
</gene>
<reference evidence="8" key="1">
    <citation type="submission" date="2022-08" db="EMBL/GenBank/DDBJ databases">
        <title>Novel Bdellovibrio Species Isolated from Svalbard: Designation Bdellovibrio svalbardensis.</title>
        <authorList>
            <person name="Mitchell R.J."/>
            <person name="Choi S.Y."/>
        </authorList>
    </citation>
    <scope>NUCLEOTIDE SEQUENCE</scope>
    <source>
        <strain evidence="8">PAP01</strain>
    </source>
</reference>
<feature type="binding site" evidence="6">
    <location>
        <begin position="225"/>
        <end position="226"/>
    </location>
    <ligand>
        <name>substrate</name>
    </ligand>
</feature>
<keyword evidence="3 6" id="KW-0963">Cytoplasm</keyword>
<evidence type="ECO:0000256" key="6">
    <source>
        <dbReference type="HAMAP-Rule" id="MF_00147"/>
    </source>
</evidence>
<dbReference type="PROSITE" id="PS51440">
    <property type="entry name" value="TIM_2"/>
    <property type="match status" value="1"/>
</dbReference>
<evidence type="ECO:0000256" key="5">
    <source>
        <dbReference type="ARBA" id="ARBA00023235"/>
    </source>
</evidence>
<dbReference type="PANTHER" id="PTHR21139:SF42">
    <property type="entry name" value="TRIOSEPHOSPHATE ISOMERASE"/>
    <property type="match status" value="1"/>
</dbReference>
<feature type="binding site" evidence="6">
    <location>
        <position position="204"/>
    </location>
    <ligand>
        <name>substrate</name>
    </ligand>
</feature>
<dbReference type="Proteomes" id="UP001152321">
    <property type="component" value="Unassembled WGS sequence"/>
</dbReference>
<feature type="binding site" evidence="6">
    <location>
        <position position="169"/>
    </location>
    <ligand>
        <name>substrate</name>
    </ligand>
</feature>
<accession>A0ABT6DM38</accession>
<keyword evidence="2 6" id="KW-0312">Gluconeogenesis</keyword>
<dbReference type="InterPro" id="IPR020861">
    <property type="entry name" value="Triosephosphate_isomerase_AS"/>
</dbReference>
<feature type="binding site" evidence="6">
    <location>
        <begin position="8"/>
        <end position="10"/>
    </location>
    <ligand>
        <name>substrate</name>
    </ligand>
</feature>
<dbReference type="PANTHER" id="PTHR21139">
    <property type="entry name" value="TRIOSEPHOSPHATE ISOMERASE"/>
    <property type="match status" value="1"/>
</dbReference>
<dbReference type="GO" id="GO:0004807">
    <property type="term" value="F:triose-phosphate isomerase activity"/>
    <property type="evidence" value="ECO:0007669"/>
    <property type="project" value="UniProtKB-EC"/>
</dbReference>
<dbReference type="EMBL" id="JANRMI010000005">
    <property type="protein sequence ID" value="MDG0817943.1"/>
    <property type="molecule type" value="Genomic_DNA"/>
</dbReference>
<proteinExistence type="inferred from homology"/>
<comment type="function">
    <text evidence="6">Involved in the gluconeogenesis. Catalyzes stereospecifically the conversion of dihydroxyacetone phosphate (DHAP) to D-glyceraldehyde-3-phosphate (G3P).</text>
</comment>
<dbReference type="InterPro" id="IPR035990">
    <property type="entry name" value="TIM_sf"/>
</dbReference>
<sequence>MKKIFAANWKLHKTPAETRAFFKSFKEVSAKATGELVFFPSAISLEAACDTVKGSNIHIGAQNCYAQNQGAFTGENSAQVVKELGGDYILIGHSERRQLFGETDGLIAEKVAMVQNLGLTPMLCIGETLQEREAAHTFRVLETQLLLGLAKADKSKPLVIAYEPVWAIGTGKVATPEQVAETHTDVHGILTKLGFTAPILYGGSVKADNAPTLIAQPHVSGFLVGGASLEVDSFIKIATV</sequence>
<dbReference type="PROSITE" id="PS00171">
    <property type="entry name" value="TIM_1"/>
    <property type="match status" value="1"/>
</dbReference>
<feature type="active site" description="Proton acceptor" evidence="6">
    <location>
        <position position="163"/>
    </location>
</feature>
<evidence type="ECO:0000256" key="1">
    <source>
        <dbReference type="ARBA" id="ARBA00007422"/>
    </source>
</evidence>
<dbReference type="NCBIfam" id="TIGR00419">
    <property type="entry name" value="tim"/>
    <property type="match status" value="1"/>
</dbReference>
<evidence type="ECO:0000313" key="8">
    <source>
        <dbReference type="EMBL" id="MDG0817943.1"/>
    </source>
</evidence>
<comment type="pathway">
    <text evidence="6 7">Carbohydrate degradation; glycolysis; D-glyceraldehyde 3-phosphate from glycerone phosphate: step 1/1.</text>
</comment>
<dbReference type="Gene3D" id="3.20.20.70">
    <property type="entry name" value="Aldolase class I"/>
    <property type="match status" value="1"/>
</dbReference>
<feature type="active site" description="Electrophile" evidence="6">
    <location>
        <position position="93"/>
    </location>
</feature>
<keyword evidence="4 6" id="KW-0324">Glycolysis</keyword>
<evidence type="ECO:0000256" key="4">
    <source>
        <dbReference type="ARBA" id="ARBA00023152"/>
    </source>
</evidence>
<evidence type="ECO:0000256" key="7">
    <source>
        <dbReference type="RuleBase" id="RU363013"/>
    </source>
</evidence>
<dbReference type="HAMAP" id="MF_00147_B">
    <property type="entry name" value="TIM_B"/>
    <property type="match status" value="1"/>
</dbReference>
<organism evidence="8 9">
    <name type="scientific">Bdellovibrio svalbardensis</name>
    <dbReference type="NCBI Taxonomy" id="2972972"/>
    <lineage>
        <taxon>Bacteria</taxon>
        <taxon>Pseudomonadati</taxon>
        <taxon>Bdellovibrionota</taxon>
        <taxon>Bdellovibrionia</taxon>
        <taxon>Bdellovibrionales</taxon>
        <taxon>Pseudobdellovibrionaceae</taxon>
        <taxon>Bdellovibrio</taxon>
    </lineage>
</organism>
<dbReference type="InterPro" id="IPR013785">
    <property type="entry name" value="Aldolase_TIM"/>
</dbReference>
<evidence type="ECO:0000256" key="2">
    <source>
        <dbReference type="ARBA" id="ARBA00022432"/>
    </source>
</evidence>
<evidence type="ECO:0000256" key="3">
    <source>
        <dbReference type="ARBA" id="ARBA00022490"/>
    </source>
</evidence>
<dbReference type="InterPro" id="IPR022896">
    <property type="entry name" value="TrioseP_Isoase_bac/euk"/>
</dbReference>
<dbReference type="Pfam" id="PF00121">
    <property type="entry name" value="TIM"/>
    <property type="match status" value="1"/>
</dbReference>
<comment type="pathway">
    <text evidence="6 7">Carbohydrate biosynthesis; gluconeogenesis.</text>
</comment>
<dbReference type="EC" id="5.3.1.1" evidence="6 7"/>
<dbReference type="InterPro" id="IPR000652">
    <property type="entry name" value="Triosephosphate_isomerase"/>
</dbReference>
<comment type="subcellular location">
    <subcellularLocation>
        <location evidence="6 7">Cytoplasm</location>
    </subcellularLocation>
</comment>
<comment type="caution">
    <text evidence="8">The sequence shown here is derived from an EMBL/GenBank/DDBJ whole genome shotgun (WGS) entry which is preliminary data.</text>
</comment>
<keyword evidence="9" id="KW-1185">Reference proteome</keyword>
<name>A0ABT6DM38_9BACT</name>
<comment type="similarity">
    <text evidence="1 6 7">Belongs to the triosephosphate isomerase family.</text>
</comment>
<keyword evidence="5 6" id="KW-0413">Isomerase</keyword>
<dbReference type="SUPFAM" id="SSF51351">
    <property type="entry name" value="Triosephosphate isomerase (TIM)"/>
    <property type="match status" value="1"/>
</dbReference>
<comment type="subunit">
    <text evidence="6 7">Homodimer.</text>
</comment>
<dbReference type="RefSeq" id="WP_277579419.1">
    <property type="nucleotide sequence ID" value="NZ_JANRMI010000005.1"/>
</dbReference>